<dbReference type="Proteomes" id="UP000193900">
    <property type="component" value="Unassembled WGS sequence"/>
</dbReference>
<evidence type="ECO:0000313" key="3">
    <source>
        <dbReference type="Proteomes" id="UP000193900"/>
    </source>
</evidence>
<proteinExistence type="predicted"/>
<feature type="compositionally biased region" description="Polar residues" evidence="1">
    <location>
        <begin position="61"/>
        <end position="73"/>
    </location>
</feature>
<name>A0A1Y5TWS3_9RHOB</name>
<feature type="compositionally biased region" description="Acidic residues" evidence="1">
    <location>
        <begin position="96"/>
        <end position="113"/>
    </location>
</feature>
<feature type="region of interest" description="Disordered" evidence="1">
    <location>
        <begin position="1"/>
        <end position="113"/>
    </location>
</feature>
<dbReference type="EMBL" id="FWFZ01000036">
    <property type="protein sequence ID" value="SLN75614.1"/>
    <property type="molecule type" value="Genomic_DNA"/>
</dbReference>
<protein>
    <submittedName>
        <fullName evidence="2">Uncharacterized protein</fullName>
    </submittedName>
</protein>
<evidence type="ECO:0000313" key="2">
    <source>
        <dbReference type="EMBL" id="SLN75614.1"/>
    </source>
</evidence>
<accession>A0A1Y5TWS3</accession>
<keyword evidence="3" id="KW-1185">Reference proteome</keyword>
<sequence>MSDTTKHDPSIPGPATKPVEETTQTPPAGRHSADAAATAATPGQPMPAEDAQAQERLDDQPPTQESLGSQQPITDDDPWTRPENSAEPLGLNGETEFWDTPEEDEREEESSDR</sequence>
<evidence type="ECO:0000256" key="1">
    <source>
        <dbReference type="SAM" id="MobiDB-lite"/>
    </source>
</evidence>
<reference evidence="2 3" key="1">
    <citation type="submission" date="2017-03" db="EMBL/GenBank/DDBJ databases">
        <authorList>
            <person name="Afonso C.L."/>
            <person name="Miller P.J."/>
            <person name="Scott M.A."/>
            <person name="Spackman E."/>
            <person name="Goraichik I."/>
            <person name="Dimitrov K.M."/>
            <person name="Suarez D.L."/>
            <person name="Swayne D.E."/>
        </authorList>
    </citation>
    <scope>NUCLEOTIDE SEQUENCE [LARGE SCALE GENOMIC DNA]</scope>
    <source>
        <strain evidence="2 3">CECT 7023</strain>
    </source>
</reference>
<gene>
    <name evidence="2" type="ORF">ROA7023_04000</name>
</gene>
<organism evidence="2 3">
    <name type="scientific">Roseisalinus antarcticus</name>
    <dbReference type="NCBI Taxonomy" id="254357"/>
    <lineage>
        <taxon>Bacteria</taxon>
        <taxon>Pseudomonadati</taxon>
        <taxon>Pseudomonadota</taxon>
        <taxon>Alphaproteobacteria</taxon>
        <taxon>Rhodobacterales</taxon>
        <taxon>Roseobacteraceae</taxon>
        <taxon>Roseisalinus</taxon>
    </lineage>
</organism>
<dbReference type="AlphaFoldDB" id="A0A1Y5TWS3"/>
<dbReference type="RefSeq" id="WP_085880718.1">
    <property type="nucleotide sequence ID" value="NZ_FWFZ01000036.1"/>
</dbReference>